<protein>
    <submittedName>
        <fullName evidence="1">Uncharacterized protein</fullName>
    </submittedName>
</protein>
<keyword evidence="2" id="KW-1185">Reference proteome</keyword>
<reference evidence="1 2" key="1">
    <citation type="submission" date="2021-06" db="EMBL/GenBank/DDBJ databases">
        <title>Complete genome sequence of Erwinia phage pEa_SNUABM_32.</title>
        <authorList>
            <person name="Kim S.G."/>
            <person name="Park S.C."/>
        </authorList>
    </citation>
    <scope>NUCLEOTIDE SEQUENCE [LARGE SCALE GENOMIC DNA]</scope>
</reference>
<accession>A0AAE7XIW8</accession>
<organism evidence="1 2">
    <name type="scientific">Erwinia phage pEa_SNUABM_32</name>
    <dbReference type="NCBI Taxonomy" id="2869555"/>
    <lineage>
        <taxon>Viruses</taxon>
        <taxon>Duplodnaviria</taxon>
        <taxon>Heunggongvirae</taxon>
        <taxon>Uroviricota</taxon>
        <taxon>Caudoviricetes</taxon>
        <taxon>Alexandravirus</taxon>
        <taxon>Alexandravirus SNUABM32</taxon>
    </lineage>
</organism>
<evidence type="ECO:0000313" key="1">
    <source>
        <dbReference type="EMBL" id="QZE57066.1"/>
    </source>
</evidence>
<name>A0AAE7XIW8_9CAUD</name>
<gene>
    <name evidence="1" type="ORF">pEaSNUABM32_00193</name>
</gene>
<evidence type="ECO:0000313" key="2">
    <source>
        <dbReference type="Proteomes" id="UP000827788"/>
    </source>
</evidence>
<dbReference type="EMBL" id="MZ443774">
    <property type="protein sequence ID" value="QZE57066.1"/>
    <property type="molecule type" value="Genomic_DNA"/>
</dbReference>
<sequence length="280" mass="30525">MLYLYSKDFISTSNREVLFYSSALYDPPDNIKPNNAALNVLRKARSVLGEDGFLNPIAGVWDGSRYVTFLRWGITQDSFDLLNLCTGDRSNDPVSPLTSKRSGYYSTYGDGTINTVALLTGAAPVRSNVDYQFTNPTFSGTLGITYTYDVQQVSGTKQPNQTYEIQYLVSPLGSSSRYSGVTTMTFSSDPCAVSYGRRFPKSSRAETVVTSVYSGGLPLSTTSDARESVILDCFLMYDPASGVFKKYGAEMIASPIGTLTPGNRYSVALNSRGNHATIDL</sequence>
<proteinExistence type="predicted"/>
<dbReference type="Proteomes" id="UP000827788">
    <property type="component" value="Segment"/>
</dbReference>